<protein>
    <recommendedName>
        <fullName evidence="5">Adenosine deaminase</fullName>
        <ecNumber evidence="4">3.5.4.4</ecNumber>
    </recommendedName>
</protein>
<reference evidence="11" key="1">
    <citation type="submission" date="2016-11" db="UniProtKB">
        <authorList>
            <consortium name="WormBaseParasite"/>
        </authorList>
    </citation>
    <scope>IDENTIFICATION</scope>
</reference>
<dbReference type="GO" id="GO:0005829">
    <property type="term" value="C:cytosol"/>
    <property type="evidence" value="ECO:0007669"/>
    <property type="project" value="TreeGrafter"/>
</dbReference>
<dbReference type="PANTHER" id="PTHR11409">
    <property type="entry name" value="ADENOSINE DEAMINASE"/>
    <property type="match status" value="1"/>
</dbReference>
<organism evidence="10 11">
    <name type="scientific">Steinernema glaseri</name>
    <dbReference type="NCBI Taxonomy" id="37863"/>
    <lineage>
        <taxon>Eukaryota</taxon>
        <taxon>Metazoa</taxon>
        <taxon>Ecdysozoa</taxon>
        <taxon>Nematoda</taxon>
        <taxon>Chromadorea</taxon>
        <taxon>Rhabditida</taxon>
        <taxon>Tylenchina</taxon>
        <taxon>Panagrolaimomorpha</taxon>
        <taxon>Strongyloidoidea</taxon>
        <taxon>Steinernematidae</taxon>
        <taxon>Steinernema</taxon>
    </lineage>
</organism>
<dbReference type="InterPro" id="IPR001365">
    <property type="entry name" value="A_deaminase_dom"/>
</dbReference>
<dbReference type="GO" id="GO:0046103">
    <property type="term" value="P:inosine biosynthetic process"/>
    <property type="evidence" value="ECO:0007669"/>
    <property type="project" value="TreeGrafter"/>
</dbReference>
<dbReference type="InterPro" id="IPR006330">
    <property type="entry name" value="Ado/ade_deaminase"/>
</dbReference>
<evidence type="ECO:0000256" key="4">
    <source>
        <dbReference type="ARBA" id="ARBA00012784"/>
    </source>
</evidence>
<dbReference type="PROSITE" id="PS00485">
    <property type="entry name" value="A_DEAMINASE"/>
    <property type="match status" value="1"/>
</dbReference>
<evidence type="ECO:0000259" key="9">
    <source>
        <dbReference type="Pfam" id="PF00962"/>
    </source>
</evidence>
<dbReference type="InterPro" id="IPR032466">
    <property type="entry name" value="Metal_Hydrolase"/>
</dbReference>
<comment type="cofactor">
    <cofactor evidence="1">
        <name>Zn(2+)</name>
        <dbReference type="ChEBI" id="CHEBI:29105"/>
    </cofactor>
</comment>
<dbReference type="GO" id="GO:0060169">
    <property type="term" value="P:negative regulation of adenosine receptor signaling pathway"/>
    <property type="evidence" value="ECO:0007669"/>
    <property type="project" value="TreeGrafter"/>
</dbReference>
<keyword evidence="10" id="KW-1185">Reference proteome</keyword>
<dbReference type="SUPFAM" id="SSF51556">
    <property type="entry name" value="Metallo-dependent hydrolases"/>
    <property type="match status" value="1"/>
</dbReference>
<dbReference type="EC" id="3.5.4.4" evidence="4"/>
<dbReference type="GO" id="GO:0043103">
    <property type="term" value="P:hypoxanthine salvage"/>
    <property type="evidence" value="ECO:0007669"/>
    <property type="project" value="TreeGrafter"/>
</dbReference>
<dbReference type="GO" id="GO:0004000">
    <property type="term" value="F:adenosine deaminase activity"/>
    <property type="evidence" value="ECO:0007669"/>
    <property type="project" value="UniProtKB-ARBA"/>
</dbReference>
<keyword evidence="6" id="KW-0479">Metal-binding</keyword>
<evidence type="ECO:0000256" key="1">
    <source>
        <dbReference type="ARBA" id="ARBA00001947"/>
    </source>
</evidence>
<evidence type="ECO:0000256" key="7">
    <source>
        <dbReference type="ARBA" id="ARBA00022801"/>
    </source>
</evidence>
<evidence type="ECO:0000256" key="8">
    <source>
        <dbReference type="ARBA" id="ARBA00022833"/>
    </source>
</evidence>
<dbReference type="Proteomes" id="UP000095287">
    <property type="component" value="Unplaced"/>
</dbReference>
<evidence type="ECO:0000256" key="3">
    <source>
        <dbReference type="ARBA" id="ARBA00006676"/>
    </source>
</evidence>
<accession>A0A1I7XYQ0</accession>
<dbReference type="AlphaFoldDB" id="A0A1I7XYQ0"/>
<dbReference type="Gene3D" id="3.20.20.140">
    <property type="entry name" value="Metal-dependent hydrolases"/>
    <property type="match status" value="1"/>
</dbReference>
<dbReference type="Pfam" id="PF00962">
    <property type="entry name" value="A_deaminase"/>
    <property type="match status" value="1"/>
</dbReference>
<dbReference type="FunFam" id="3.20.20.140:FF:000057">
    <property type="entry name" value="Adenosine deaminase"/>
    <property type="match status" value="1"/>
</dbReference>
<dbReference type="GO" id="GO:0006154">
    <property type="term" value="P:adenosine catabolic process"/>
    <property type="evidence" value="ECO:0007669"/>
    <property type="project" value="TreeGrafter"/>
</dbReference>
<keyword evidence="7" id="KW-0378">Hydrolase</keyword>
<comment type="subcellular location">
    <subcellularLocation>
        <location evidence="2">Cell membrane</location>
        <topology evidence="2">Peripheral membrane protein</topology>
        <orientation evidence="2">Extracellular side</orientation>
    </subcellularLocation>
</comment>
<dbReference type="GO" id="GO:0009897">
    <property type="term" value="C:external side of plasma membrane"/>
    <property type="evidence" value="ECO:0007669"/>
    <property type="project" value="TreeGrafter"/>
</dbReference>
<dbReference type="GO" id="GO:0009168">
    <property type="term" value="P:purine ribonucleoside monophosphate biosynthetic process"/>
    <property type="evidence" value="ECO:0007669"/>
    <property type="project" value="InterPro"/>
</dbReference>
<sequence>MVSLPEVTTAVREDFDFPKIELHLHLDGAIRYETILELAKEKEIDLKGAQTVEELKNVVVTHEPASLAKVLEAFNIFLPVVTGDKEAIERIAYELCEDQYDNGVVYFEARYSPHFLCNTVPHHVANGNGVEEKLCPRGVVEAVKRGLDRGEKKFGVKARSILCCIRGFEDWNNEILELATSMKDYGVVGIDVAGCAHGADEQYEESVVRVFQEAARRGIHRTVHAGESGTAKEVCIAIDRMKAQRIGHGYRLIWDEAAYKKHAVEEQTHLEGCPYSSVMTGSVVLDWANHPITHWVKDGVNFSLSTDDPTCFDNCMLSELQLTKECIGLTTHQIWKCQLNAARACFLPDEDKKLLIEQVLNAEPKED</sequence>
<dbReference type="WBParaSite" id="L893_g10840.t1">
    <property type="protein sequence ID" value="L893_g10840.t1"/>
    <property type="gene ID" value="L893_g10840"/>
</dbReference>
<evidence type="ECO:0000313" key="11">
    <source>
        <dbReference type="WBParaSite" id="L893_g10840.t1"/>
    </source>
</evidence>
<proteinExistence type="inferred from homology"/>
<name>A0A1I7XYQ0_9BILA</name>
<evidence type="ECO:0000256" key="2">
    <source>
        <dbReference type="ARBA" id="ARBA00004296"/>
    </source>
</evidence>
<feature type="domain" description="Adenosine deaminase" evidence="9">
    <location>
        <begin position="18"/>
        <end position="360"/>
    </location>
</feature>
<dbReference type="NCBIfam" id="TIGR01430">
    <property type="entry name" value="aden_deam"/>
    <property type="match status" value="1"/>
</dbReference>
<dbReference type="PANTHER" id="PTHR11409:SF43">
    <property type="entry name" value="ADENOSINE DEAMINASE"/>
    <property type="match status" value="1"/>
</dbReference>
<evidence type="ECO:0000313" key="10">
    <source>
        <dbReference type="Proteomes" id="UP000095287"/>
    </source>
</evidence>
<keyword evidence="8" id="KW-0862">Zinc</keyword>
<evidence type="ECO:0000256" key="5">
    <source>
        <dbReference type="ARBA" id="ARBA00018099"/>
    </source>
</evidence>
<comment type="similarity">
    <text evidence="3">Belongs to the metallo-dependent hydrolases superfamily. Adenosine and AMP deaminases family.</text>
</comment>
<dbReference type="InterPro" id="IPR006650">
    <property type="entry name" value="A/AMP_deam_AS"/>
</dbReference>
<evidence type="ECO:0000256" key="6">
    <source>
        <dbReference type="ARBA" id="ARBA00022723"/>
    </source>
</evidence>
<dbReference type="GO" id="GO:0046872">
    <property type="term" value="F:metal ion binding"/>
    <property type="evidence" value="ECO:0007669"/>
    <property type="project" value="UniProtKB-KW"/>
</dbReference>